<evidence type="ECO:0000313" key="1">
    <source>
        <dbReference type="EMBL" id="QDK92262.1"/>
    </source>
</evidence>
<geneLocation type="plasmid" evidence="1 2">
    <name>unnamed1</name>
</geneLocation>
<sequence>MIFKLDHYINEERDPDYLLFIEKDIEPSRFEEELLKLIEIIGCIHFRFEQLVRDDICVAGKDIVFLLEKYYGFKNVTSEYMLLEKETRLPREEWYVFNEFRVGTNQVPVFQIDVYKAREACCGPEYRNLMINRLPLDKEFDNDIEKLGAFYVGEQH</sequence>
<dbReference type="RefSeq" id="WP_013603222.1">
    <property type="nucleotide sequence ID" value="NZ_CP041370.1"/>
</dbReference>
<accession>A0A856M6Q7</accession>
<evidence type="ECO:0000313" key="2">
    <source>
        <dbReference type="Proteomes" id="UP000318138"/>
    </source>
</evidence>
<dbReference type="AlphaFoldDB" id="A0A856M6Q7"/>
<dbReference type="GeneID" id="39574261"/>
<proteinExistence type="predicted"/>
<keyword evidence="1" id="KW-0614">Plasmid</keyword>
<dbReference type="EMBL" id="CP041370">
    <property type="protein sequence ID" value="QDK92262.1"/>
    <property type="molecule type" value="Genomic_DNA"/>
</dbReference>
<keyword evidence="2" id="KW-1185">Reference proteome</keyword>
<reference evidence="1 2" key="1">
    <citation type="submission" date="2019-07" db="EMBL/GenBank/DDBJ databases">
        <title>Bacillus alkalisoli sp. nov. isolated from saline soil.</title>
        <authorList>
            <person name="Sun J.-Q."/>
            <person name="Xu L."/>
        </authorList>
    </citation>
    <scope>NUCLEOTIDE SEQUENCE [LARGE SCALE GENOMIC DNA]</scope>
    <source>
        <strain evidence="1 2">M4U3P1</strain>
        <plasmid evidence="1 2">unnamed1</plasmid>
    </source>
</reference>
<organism evidence="1 2">
    <name type="scientific">Paenalkalicoccus suaedae</name>
    <dbReference type="NCBI Taxonomy" id="2592382"/>
    <lineage>
        <taxon>Bacteria</taxon>
        <taxon>Bacillati</taxon>
        <taxon>Bacillota</taxon>
        <taxon>Bacilli</taxon>
        <taxon>Bacillales</taxon>
        <taxon>Bacillaceae</taxon>
        <taxon>Paenalkalicoccus</taxon>
    </lineage>
</organism>
<protein>
    <submittedName>
        <fullName evidence="1">Uncharacterized protein</fullName>
    </submittedName>
</protein>
<dbReference type="KEGG" id="psua:FLK61_00155"/>
<name>A0A856M6Q7_9BACI</name>
<dbReference type="Proteomes" id="UP000318138">
    <property type="component" value="Plasmid unnamed1"/>
</dbReference>
<gene>
    <name evidence="1" type="ORF">FLK61_00155</name>
</gene>